<gene>
    <name evidence="8" type="ORF">GCM10008023_17430</name>
</gene>
<evidence type="ECO:0000256" key="5">
    <source>
        <dbReference type="ARBA" id="ARBA00023136"/>
    </source>
</evidence>
<dbReference type="PROSITE" id="PS50283">
    <property type="entry name" value="NA_SOLUT_SYMP_3"/>
    <property type="match status" value="1"/>
</dbReference>
<feature type="transmembrane region" description="Helical" evidence="7">
    <location>
        <begin position="360"/>
        <end position="379"/>
    </location>
</feature>
<feature type="transmembrane region" description="Helical" evidence="7">
    <location>
        <begin position="442"/>
        <end position="464"/>
    </location>
</feature>
<dbReference type="RefSeq" id="WP_133186245.1">
    <property type="nucleotide sequence ID" value="NZ_BNAQ01000002.1"/>
</dbReference>
<evidence type="ECO:0000313" key="9">
    <source>
        <dbReference type="Proteomes" id="UP000652430"/>
    </source>
</evidence>
<feature type="transmembrane region" description="Helical" evidence="7">
    <location>
        <begin position="269"/>
        <end position="294"/>
    </location>
</feature>
<dbReference type="PANTHER" id="PTHR11819">
    <property type="entry name" value="SOLUTE CARRIER FAMILY 5"/>
    <property type="match status" value="1"/>
</dbReference>
<name>A0ABQ3LI98_9SPHN</name>
<evidence type="ECO:0000256" key="7">
    <source>
        <dbReference type="SAM" id="Phobius"/>
    </source>
</evidence>
<dbReference type="NCBIfam" id="TIGR00813">
    <property type="entry name" value="sss"/>
    <property type="match status" value="1"/>
</dbReference>
<dbReference type="PANTHER" id="PTHR11819:SF195">
    <property type="entry name" value="SODIUM_GLUCOSE COTRANSPORTER 4"/>
    <property type="match status" value="1"/>
</dbReference>
<feature type="transmembrane region" description="Helical" evidence="7">
    <location>
        <begin position="40"/>
        <end position="58"/>
    </location>
</feature>
<keyword evidence="5 7" id="KW-0472">Membrane</keyword>
<evidence type="ECO:0000256" key="4">
    <source>
        <dbReference type="ARBA" id="ARBA00022989"/>
    </source>
</evidence>
<dbReference type="InterPro" id="IPR038377">
    <property type="entry name" value="Na/Glc_symporter_sf"/>
</dbReference>
<reference evidence="9" key="1">
    <citation type="journal article" date="2019" name="Int. J. Syst. Evol. Microbiol.">
        <title>The Global Catalogue of Microorganisms (GCM) 10K type strain sequencing project: providing services to taxonomists for standard genome sequencing and annotation.</title>
        <authorList>
            <consortium name="The Broad Institute Genomics Platform"/>
            <consortium name="The Broad Institute Genome Sequencing Center for Infectious Disease"/>
            <person name="Wu L."/>
            <person name="Ma J."/>
        </authorList>
    </citation>
    <scope>NUCLEOTIDE SEQUENCE [LARGE SCALE GENOMIC DNA]</scope>
    <source>
        <strain evidence="9">CGMCC 1.8957</strain>
    </source>
</reference>
<dbReference type="Gene3D" id="1.20.1730.10">
    <property type="entry name" value="Sodium/glucose cotransporter"/>
    <property type="match status" value="1"/>
</dbReference>
<comment type="caution">
    <text evidence="8">The sequence shown here is derived from an EMBL/GenBank/DDBJ whole genome shotgun (WGS) entry which is preliminary data.</text>
</comment>
<feature type="transmembrane region" description="Helical" evidence="7">
    <location>
        <begin position="78"/>
        <end position="100"/>
    </location>
</feature>
<evidence type="ECO:0000256" key="1">
    <source>
        <dbReference type="ARBA" id="ARBA00004141"/>
    </source>
</evidence>
<protein>
    <submittedName>
        <fullName evidence="8">Solute:sodium symporter family transporter</fullName>
    </submittedName>
</protein>
<evidence type="ECO:0000313" key="8">
    <source>
        <dbReference type="EMBL" id="GHH15059.1"/>
    </source>
</evidence>
<feature type="transmembrane region" description="Helical" evidence="7">
    <location>
        <begin position="229"/>
        <end position="248"/>
    </location>
</feature>
<feature type="transmembrane region" description="Helical" evidence="7">
    <location>
        <begin position="187"/>
        <end position="209"/>
    </location>
</feature>
<evidence type="ECO:0000256" key="3">
    <source>
        <dbReference type="ARBA" id="ARBA00022692"/>
    </source>
</evidence>
<keyword evidence="4 7" id="KW-1133">Transmembrane helix</keyword>
<sequence length="482" mass="51816">MNLQLTQAWIAAALTAAIAFITYLKCRGEARHAGNSNKEFFLAGGGLSWLYIAGSITITNLSTDQLLGMNGNQMALLAWWELSGVVGLSILAWVFLPIYYRNDCTTVTELLEKKYGDKNVRAVIAAMFLFGNIAVFQPIVLYSGALMMKSMFALPIPTVLLAAIFGVAGSLYAIFGGLRAAAVVDTYSGILLLFMAMLVVFLSLAAIHWDFSGIPPERISMIGGPDSPIPWPTLLTGMIFIQTFYWSTNQTITQRAMAAPNLREAQKGVVAATVIRLLVVPAIVVIPGVVSYKLFGHLGDAAYGKIVWHVLPNWLSGIFAAAIASAVLAHFTSLLNSSAALYVCDIHEKFVNPNPNVAKLNLWSIVGFVILAIAIVPFYDGAPSIINLVQQLNGLISMPVLSVFVVALLFRGVDPRAAISGMLFGLALYGFSTFVWSPLHYIHMMAVTLFASVGVALAVNRLVLGGRATLLIGSARRARAAA</sequence>
<dbReference type="InterPro" id="IPR001734">
    <property type="entry name" value="Na/solute_symporter"/>
</dbReference>
<feature type="transmembrane region" description="Helical" evidence="7">
    <location>
        <begin position="391"/>
        <end position="410"/>
    </location>
</feature>
<evidence type="ECO:0000256" key="6">
    <source>
        <dbReference type="RuleBase" id="RU362091"/>
    </source>
</evidence>
<keyword evidence="3 7" id="KW-0812">Transmembrane</keyword>
<proteinExistence type="inferred from homology"/>
<dbReference type="EMBL" id="BNAQ01000002">
    <property type="protein sequence ID" value="GHH15059.1"/>
    <property type="molecule type" value="Genomic_DNA"/>
</dbReference>
<organism evidence="8 9">
    <name type="scientific">Sphingomonas glacialis</name>
    <dbReference type="NCBI Taxonomy" id="658225"/>
    <lineage>
        <taxon>Bacteria</taxon>
        <taxon>Pseudomonadati</taxon>
        <taxon>Pseudomonadota</taxon>
        <taxon>Alphaproteobacteria</taxon>
        <taxon>Sphingomonadales</taxon>
        <taxon>Sphingomonadaceae</taxon>
        <taxon>Sphingomonas</taxon>
    </lineage>
</organism>
<comment type="similarity">
    <text evidence="2 6">Belongs to the sodium:solute symporter (SSF) (TC 2.A.21) family.</text>
</comment>
<comment type="subcellular location">
    <subcellularLocation>
        <location evidence="1">Membrane</location>
        <topology evidence="1">Multi-pass membrane protein</topology>
    </subcellularLocation>
</comment>
<feature type="transmembrane region" description="Helical" evidence="7">
    <location>
        <begin position="152"/>
        <end position="175"/>
    </location>
</feature>
<feature type="transmembrane region" description="Helical" evidence="7">
    <location>
        <begin position="314"/>
        <end position="339"/>
    </location>
</feature>
<feature type="transmembrane region" description="Helical" evidence="7">
    <location>
        <begin position="120"/>
        <end position="140"/>
    </location>
</feature>
<dbReference type="Proteomes" id="UP000652430">
    <property type="component" value="Unassembled WGS sequence"/>
</dbReference>
<dbReference type="Pfam" id="PF00474">
    <property type="entry name" value="SSF"/>
    <property type="match status" value="1"/>
</dbReference>
<evidence type="ECO:0000256" key="2">
    <source>
        <dbReference type="ARBA" id="ARBA00006434"/>
    </source>
</evidence>
<feature type="transmembrane region" description="Helical" evidence="7">
    <location>
        <begin position="417"/>
        <end position="436"/>
    </location>
</feature>
<keyword evidence="9" id="KW-1185">Reference proteome</keyword>
<accession>A0ABQ3LI98</accession>
<dbReference type="CDD" id="cd10328">
    <property type="entry name" value="SLC5sbd_YidK"/>
    <property type="match status" value="1"/>
</dbReference>
<feature type="transmembrane region" description="Helical" evidence="7">
    <location>
        <begin position="6"/>
        <end position="24"/>
    </location>
</feature>